<keyword evidence="3" id="KW-1185">Reference proteome</keyword>
<evidence type="ECO:0000313" key="3">
    <source>
        <dbReference type="Proteomes" id="UP001055307"/>
    </source>
</evidence>
<dbReference type="PANTHER" id="PTHR30595">
    <property type="entry name" value="GLPR-RELATED TRANSCRIPTIONAL REPRESSOR"/>
    <property type="match status" value="1"/>
</dbReference>
<dbReference type="RefSeq" id="WP_192215129.1">
    <property type="nucleotide sequence ID" value="NZ_BPQF01000012.1"/>
</dbReference>
<dbReference type="Gene3D" id="3.30.565.60">
    <property type="match status" value="1"/>
</dbReference>
<name>A0AAV4Z7X3_9HYPH</name>
<comment type="caution">
    <text evidence="2">The sequence shown here is derived from an EMBL/GenBank/DDBJ whole genome shotgun (WGS) entry which is preliminary data.</text>
</comment>
<sequence length="484" mass="54999">MQIDDPCALLARLMQEKNESGWLEFKTNNANPEEIGEYVSALANGAMLADRDRAYLVFGVQYKPKKKVGTTINFSTMKKGSEVFSNWLQRMIEPKLLIDLVDFECEGMQFSIAAIEPTYDRPVRFSGTEYIRIGENKKKLGEFPEHERALWLATGRRKFEDAIALSNQTPEKALSLLDVDAYFDFTNENKPKKISEVYKKLIANGFIKDNMNGKYDITNLGAILLATDVSSFPSIRGKAVRLIKYIGKDKSKSDFERTATKGYASGFVNLMRFLMINLPTNETYVEGVRKNIPLYPDIAIRELLANALIHQDFTISGAGPVIEIYSNRIEITNPGNSLIETDRMLDERRSRNEKLASAMRIFGLCEERGGGLDKTMIAVEQQHLPAPEFVSSKNSMRVILFGPKTFTEMNKQEKQRACFYHCVLRWIIHDPMNNSSLRERFLVADDDYQSVSSVISEAIKTKRIVPADPNQGKRNARYVPYWAG</sequence>
<evidence type="ECO:0000259" key="1">
    <source>
        <dbReference type="Pfam" id="PF04326"/>
    </source>
</evidence>
<reference evidence="2" key="2">
    <citation type="submission" date="2021-08" db="EMBL/GenBank/DDBJ databases">
        <authorList>
            <person name="Tani A."/>
            <person name="Ola A."/>
            <person name="Ogura Y."/>
            <person name="Katsura K."/>
            <person name="Hayashi T."/>
        </authorList>
    </citation>
    <scope>NUCLEOTIDE SEQUENCE</scope>
    <source>
        <strain evidence="2">DSM 21893</strain>
    </source>
</reference>
<dbReference type="Pfam" id="PF04326">
    <property type="entry name" value="SLFN_AlbA_2"/>
    <property type="match status" value="1"/>
</dbReference>
<dbReference type="AlphaFoldDB" id="A0AAV4Z7X3"/>
<dbReference type="Pfam" id="PF13749">
    <property type="entry name" value="HATPase_c_4"/>
    <property type="match status" value="1"/>
</dbReference>
<organism evidence="2 3">
    <name type="scientific">Methylobacterium bullatum</name>
    <dbReference type="NCBI Taxonomy" id="570505"/>
    <lineage>
        <taxon>Bacteria</taxon>
        <taxon>Pseudomonadati</taxon>
        <taxon>Pseudomonadota</taxon>
        <taxon>Alphaproteobacteria</taxon>
        <taxon>Hyphomicrobiales</taxon>
        <taxon>Methylobacteriaceae</taxon>
        <taxon>Methylobacterium</taxon>
    </lineage>
</organism>
<dbReference type="InterPro" id="IPR007421">
    <property type="entry name" value="Schlafen_AlbA_2_dom"/>
</dbReference>
<dbReference type="PANTHER" id="PTHR30595:SF6">
    <property type="entry name" value="SCHLAFEN ALBA-2 DOMAIN-CONTAINING PROTEIN"/>
    <property type="match status" value="1"/>
</dbReference>
<feature type="domain" description="Schlafen AlbA-2" evidence="1">
    <location>
        <begin position="19"/>
        <end position="140"/>
    </location>
</feature>
<gene>
    <name evidence="2" type="ORF">OICFNHDK_2551</name>
</gene>
<dbReference type="Gene3D" id="3.30.950.30">
    <property type="entry name" value="Schlafen, AAA domain"/>
    <property type="match status" value="1"/>
</dbReference>
<protein>
    <recommendedName>
        <fullName evidence="1">Schlafen AlbA-2 domain-containing protein</fullName>
    </recommendedName>
</protein>
<proteinExistence type="predicted"/>
<dbReference type="Proteomes" id="UP001055307">
    <property type="component" value="Unassembled WGS sequence"/>
</dbReference>
<dbReference type="InterPro" id="IPR038475">
    <property type="entry name" value="RecG_C_sf"/>
</dbReference>
<reference evidence="2" key="1">
    <citation type="journal article" date="2016" name="Front. Microbiol.">
        <title>Genome Sequence of the Piezophilic, Mesophilic Sulfate-Reducing Bacterium Desulfovibrio indicus J2T.</title>
        <authorList>
            <person name="Cao J."/>
            <person name="Maignien L."/>
            <person name="Shao Z."/>
            <person name="Alain K."/>
            <person name="Jebbar M."/>
        </authorList>
    </citation>
    <scope>NUCLEOTIDE SEQUENCE</scope>
    <source>
        <strain evidence="2">DSM 21893</strain>
    </source>
</reference>
<dbReference type="InterPro" id="IPR038461">
    <property type="entry name" value="Schlafen_AlbA_2_dom_sf"/>
</dbReference>
<accession>A0AAV4Z7X3</accession>
<dbReference type="EMBL" id="BPQF01000012">
    <property type="protein sequence ID" value="GJD40086.1"/>
    <property type="molecule type" value="Genomic_DNA"/>
</dbReference>
<evidence type="ECO:0000313" key="2">
    <source>
        <dbReference type="EMBL" id="GJD40086.1"/>
    </source>
</evidence>